<proteinExistence type="predicted"/>
<gene>
    <name evidence="1" type="ORF">K432DRAFT_399258</name>
</gene>
<dbReference type="OrthoDB" id="3800077at2759"/>
<dbReference type="Proteomes" id="UP000250266">
    <property type="component" value="Unassembled WGS sequence"/>
</dbReference>
<evidence type="ECO:0000313" key="2">
    <source>
        <dbReference type="Proteomes" id="UP000250266"/>
    </source>
</evidence>
<name>A0A8E2J838_9PEZI</name>
<dbReference type="Gene3D" id="2.120.10.70">
    <property type="entry name" value="Fucose-specific lectin"/>
    <property type="match status" value="1"/>
</dbReference>
<sequence>GSFSESIPPAAPIAAFSTLRPNDDKSSLNIYILFQDSSATVQVVWQDDDSGWKGPSTFSAFNGADNGTSIACLTASSWFNVPLQANSDMSRCYFQAGGALREVQNNGTGWEVVGYVSVA</sequence>
<dbReference type="SUPFAM" id="SSF89372">
    <property type="entry name" value="Fucose-specific lectin"/>
    <property type="match status" value="1"/>
</dbReference>
<dbReference type="EMBL" id="KV746295">
    <property type="protein sequence ID" value="OCK72857.1"/>
    <property type="molecule type" value="Genomic_DNA"/>
</dbReference>
<feature type="non-terminal residue" evidence="1">
    <location>
        <position position="1"/>
    </location>
</feature>
<evidence type="ECO:0008006" key="3">
    <source>
        <dbReference type="Google" id="ProtNLM"/>
    </source>
</evidence>
<dbReference type="AlphaFoldDB" id="A0A8E2J838"/>
<accession>A0A8E2J838</accession>
<protein>
    <recommendedName>
        <fullName evidence="3">Fucose-specific lectin</fullName>
    </recommendedName>
</protein>
<keyword evidence="2" id="KW-1185">Reference proteome</keyword>
<evidence type="ECO:0000313" key="1">
    <source>
        <dbReference type="EMBL" id="OCK72857.1"/>
    </source>
</evidence>
<reference evidence="1 2" key="1">
    <citation type="journal article" date="2016" name="Nat. Commun.">
        <title>Ectomycorrhizal ecology is imprinted in the genome of the dominant symbiotic fungus Cenococcum geophilum.</title>
        <authorList>
            <consortium name="DOE Joint Genome Institute"/>
            <person name="Peter M."/>
            <person name="Kohler A."/>
            <person name="Ohm R.A."/>
            <person name="Kuo A."/>
            <person name="Krutzmann J."/>
            <person name="Morin E."/>
            <person name="Arend M."/>
            <person name="Barry K.W."/>
            <person name="Binder M."/>
            <person name="Choi C."/>
            <person name="Clum A."/>
            <person name="Copeland A."/>
            <person name="Grisel N."/>
            <person name="Haridas S."/>
            <person name="Kipfer T."/>
            <person name="LaButti K."/>
            <person name="Lindquist E."/>
            <person name="Lipzen A."/>
            <person name="Maire R."/>
            <person name="Meier B."/>
            <person name="Mihaltcheva S."/>
            <person name="Molinier V."/>
            <person name="Murat C."/>
            <person name="Poggeler S."/>
            <person name="Quandt C.A."/>
            <person name="Sperisen C."/>
            <person name="Tritt A."/>
            <person name="Tisserant E."/>
            <person name="Crous P.W."/>
            <person name="Henrissat B."/>
            <person name="Nehls U."/>
            <person name="Egli S."/>
            <person name="Spatafora J.W."/>
            <person name="Grigoriev I.V."/>
            <person name="Martin F.M."/>
        </authorList>
    </citation>
    <scope>NUCLEOTIDE SEQUENCE [LARGE SCALE GENOMIC DNA]</scope>
    <source>
        <strain evidence="1 2">CBS 459.81</strain>
    </source>
</reference>
<organism evidence="1 2">
    <name type="scientific">Lepidopterella palustris CBS 459.81</name>
    <dbReference type="NCBI Taxonomy" id="1314670"/>
    <lineage>
        <taxon>Eukaryota</taxon>
        <taxon>Fungi</taxon>
        <taxon>Dikarya</taxon>
        <taxon>Ascomycota</taxon>
        <taxon>Pezizomycotina</taxon>
        <taxon>Dothideomycetes</taxon>
        <taxon>Pleosporomycetidae</taxon>
        <taxon>Mytilinidiales</taxon>
        <taxon>Argynnaceae</taxon>
        <taxon>Lepidopterella</taxon>
    </lineage>
</organism>